<evidence type="ECO:0000313" key="5">
    <source>
        <dbReference type="Proteomes" id="UP000239007"/>
    </source>
</evidence>
<protein>
    <recommendedName>
        <fullName evidence="1 2">Protein ApaG</fullName>
    </recommendedName>
</protein>
<evidence type="ECO:0000259" key="3">
    <source>
        <dbReference type="PROSITE" id="PS51087"/>
    </source>
</evidence>
<reference evidence="4 5" key="1">
    <citation type="submission" date="2016-12" db="EMBL/GenBank/DDBJ databases">
        <title>Diversity of luminous bacteria.</title>
        <authorList>
            <person name="Yoshizawa S."/>
            <person name="Kogure K."/>
        </authorList>
    </citation>
    <scope>NUCLEOTIDE SEQUENCE [LARGE SCALE GENOMIC DNA]</scope>
    <source>
        <strain evidence="4 5">SA4-48</strain>
    </source>
</reference>
<accession>A0A2S7UXV6</accession>
<comment type="caution">
    <text evidence="4">The sequence shown here is derived from an EMBL/GenBank/DDBJ whole genome shotgun (WGS) entry which is preliminary data.</text>
</comment>
<evidence type="ECO:0000256" key="1">
    <source>
        <dbReference type="ARBA" id="ARBA00017693"/>
    </source>
</evidence>
<dbReference type="HAMAP" id="MF_00791">
    <property type="entry name" value="ApaG"/>
    <property type="match status" value="1"/>
</dbReference>
<dbReference type="Proteomes" id="UP000239007">
    <property type="component" value="Unassembled WGS sequence"/>
</dbReference>
<dbReference type="InterPro" id="IPR050718">
    <property type="entry name" value="ApaG-like"/>
</dbReference>
<dbReference type="SUPFAM" id="SSF110069">
    <property type="entry name" value="ApaG-like"/>
    <property type="match status" value="1"/>
</dbReference>
<name>A0A2S7UXV6_9GAMM</name>
<dbReference type="Gene3D" id="2.60.40.1470">
    <property type="entry name" value="ApaG domain"/>
    <property type="match status" value="1"/>
</dbReference>
<dbReference type="InterPro" id="IPR036767">
    <property type="entry name" value="ApaG_sf"/>
</dbReference>
<dbReference type="EMBL" id="MSCH01000003">
    <property type="protein sequence ID" value="PQJ54824.1"/>
    <property type="molecule type" value="Genomic_DNA"/>
</dbReference>
<dbReference type="InterPro" id="IPR023065">
    <property type="entry name" value="Uncharacterised_ApaG"/>
</dbReference>
<dbReference type="OrthoDB" id="9795226at2"/>
<sequence length="121" mass="13519">MTINISVQTKHIEEQSDEENHRFVFAYTVTIANDGDSDSKLLNRYWLITDANGKKIEVQGAGVVGEQPVIKPGQSYTYTSGCIIETPVGTMEGYYEMLDNAQNKHKASIPVFRLCVPNIVH</sequence>
<dbReference type="RefSeq" id="WP_105053349.1">
    <property type="nucleotide sequence ID" value="NZ_BMYG01000001.1"/>
</dbReference>
<evidence type="ECO:0000313" key="4">
    <source>
        <dbReference type="EMBL" id="PQJ54824.1"/>
    </source>
</evidence>
<dbReference type="NCBIfam" id="NF003967">
    <property type="entry name" value="PRK05461.1"/>
    <property type="match status" value="1"/>
</dbReference>
<dbReference type="AlphaFoldDB" id="A0A2S7UXV6"/>
<dbReference type="PANTHER" id="PTHR47191">
    <property type="entry name" value="OS05G0170800 PROTEIN"/>
    <property type="match status" value="1"/>
</dbReference>
<dbReference type="Pfam" id="PF04379">
    <property type="entry name" value="DUF525"/>
    <property type="match status" value="1"/>
</dbReference>
<proteinExistence type="inferred from homology"/>
<dbReference type="PROSITE" id="PS51087">
    <property type="entry name" value="APAG"/>
    <property type="match status" value="1"/>
</dbReference>
<dbReference type="InterPro" id="IPR007474">
    <property type="entry name" value="ApaG_domain"/>
</dbReference>
<keyword evidence="5" id="KW-1185">Reference proteome</keyword>
<dbReference type="PANTHER" id="PTHR47191:SF2">
    <property type="entry name" value="OS05G0170800 PROTEIN"/>
    <property type="match status" value="1"/>
</dbReference>
<feature type="domain" description="ApaG" evidence="3">
    <location>
        <begin position="1"/>
        <end position="121"/>
    </location>
</feature>
<evidence type="ECO:0000256" key="2">
    <source>
        <dbReference type="HAMAP-Rule" id="MF_00791"/>
    </source>
</evidence>
<gene>
    <name evidence="2" type="primary">apaG</name>
    <name evidence="4" type="ORF">BTO11_14980</name>
</gene>
<organism evidence="4 5">
    <name type="scientific">Psychrosphaera saromensis</name>
    <dbReference type="NCBI Taxonomy" id="716813"/>
    <lineage>
        <taxon>Bacteria</taxon>
        <taxon>Pseudomonadati</taxon>
        <taxon>Pseudomonadota</taxon>
        <taxon>Gammaproteobacteria</taxon>
        <taxon>Alteromonadales</taxon>
        <taxon>Pseudoalteromonadaceae</taxon>
        <taxon>Psychrosphaera</taxon>
    </lineage>
</organism>